<dbReference type="OrthoDB" id="1577640at2759"/>
<dbReference type="EMBL" id="JAPZBU010000009">
    <property type="protein sequence ID" value="KAJ5387814.1"/>
    <property type="molecule type" value="Genomic_DNA"/>
</dbReference>
<name>A0A9X0B4G0_9EURO</name>
<protein>
    <recommendedName>
        <fullName evidence="3">F-box domain-containing protein</fullName>
    </recommendedName>
</protein>
<organism evidence="1 2">
    <name type="scientific">Penicillium cosmopolitanum</name>
    <dbReference type="NCBI Taxonomy" id="1131564"/>
    <lineage>
        <taxon>Eukaryota</taxon>
        <taxon>Fungi</taxon>
        <taxon>Dikarya</taxon>
        <taxon>Ascomycota</taxon>
        <taxon>Pezizomycotina</taxon>
        <taxon>Eurotiomycetes</taxon>
        <taxon>Eurotiomycetidae</taxon>
        <taxon>Eurotiales</taxon>
        <taxon>Aspergillaceae</taxon>
        <taxon>Penicillium</taxon>
    </lineage>
</organism>
<evidence type="ECO:0008006" key="3">
    <source>
        <dbReference type="Google" id="ProtNLM"/>
    </source>
</evidence>
<comment type="caution">
    <text evidence="1">The sequence shown here is derived from an EMBL/GenBank/DDBJ whole genome shotgun (WGS) entry which is preliminary data.</text>
</comment>
<dbReference type="RefSeq" id="XP_056485612.1">
    <property type="nucleotide sequence ID" value="XM_056634992.1"/>
</dbReference>
<reference evidence="1" key="2">
    <citation type="journal article" date="2023" name="IMA Fungus">
        <title>Comparative genomic study of the Penicillium genus elucidates a diverse pangenome and 15 lateral gene transfer events.</title>
        <authorList>
            <person name="Petersen C."/>
            <person name="Sorensen T."/>
            <person name="Nielsen M.R."/>
            <person name="Sondergaard T.E."/>
            <person name="Sorensen J.L."/>
            <person name="Fitzpatrick D.A."/>
            <person name="Frisvad J.C."/>
            <person name="Nielsen K.L."/>
        </authorList>
    </citation>
    <scope>NUCLEOTIDE SEQUENCE</scope>
    <source>
        <strain evidence="1">IBT 29677</strain>
    </source>
</reference>
<dbReference type="GeneID" id="81373972"/>
<dbReference type="Proteomes" id="UP001147747">
    <property type="component" value="Unassembled WGS sequence"/>
</dbReference>
<evidence type="ECO:0000313" key="2">
    <source>
        <dbReference type="Proteomes" id="UP001147747"/>
    </source>
</evidence>
<accession>A0A9X0B4G0</accession>
<reference evidence="1" key="1">
    <citation type="submission" date="2022-12" db="EMBL/GenBank/DDBJ databases">
        <authorList>
            <person name="Petersen C."/>
        </authorList>
    </citation>
    <scope>NUCLEOTIDE SEQUENCE</scope>
    <source>
        <strain evidence="1">IBT 29677</strain>
    </source>
</reference>
<proteinExistence type="predicted"/>
<evidence type="ECO:0000313" key="1">
    <source>
        <dbReference type="EMBL" id="KAJ5387814.1"/>
    </source>
</evidence>
<sequence length="139" mass="15804">MFDVTISDIPPEFIFQIGQLLAPSDLNALVQANRCFYQDLDSSLWRQNADLALLWAAENGDLKSARKALKFGANINTEHPPPEEEWYQPWGILHNEHDKSGATPSSWPLRQDMWKWLSFLWASTRLISTDVVALVAGNH</sequence>
<dbReference type="AlphaFoldDB" id="A0A9X0B4G0"/>
<gene>
    <name evidence="1" type="ORF">N7509_010355</name>
</gene>
<keyword evidence="2" id="KW-1185">Reference proteome</keyword>